<proteinExistence type="predicted"/>
<dbReference type="EMBL" id="JAQQDW010000037">
    <property type="protein sequence ID" value="MFM0105577.1"/>
    <property type="molecule type" value="Genomic_DNA"/>
</dbReference>
<keyword evidence="2" id="KW-1185">Reference proteome</keyword>
<dbReference type="Proteomes" id="UP001629235">
    <property type="component" value="Unassembled WGS sequence"/>
</dbReference>
<evidence type="ECO:0000313" key="1">
    <source>
        <dbReference type="EMBL" id="MFM0105577.1"/>
    </source>
</evidence>
<evidence type="ECO:0000313" key="2">
    <source>
        <dbReference type="Proteomes" id="UP001629235"/>
    </source>
</evidence>
<reference evidence="1 2" key="1">
    <citation type="journal article" date="2024" name="Chem. Sci.">
        <title>Discovery of megapolipeptins by genome mining of a Burkholderiales bacteria collection.</title>
        <authorList>
            <person name="Paulo B.S."/>
            <person name="Recchia M.J.J."/>
            <person name="Lee S."/>
            <person name="Fergusson C.H."/>
            <person name="Romanowski S.B."/>
            <person name="Hernandez A."/>
            <person name="Krull N."/>
            <person name="Liu D.Y."/>
            <person name="Cavanagh H."/>
            <person name="Bos A."/>
            <person name="Gray C.A."/>
            <person name="Murphy B.T."/>
            <person name="Linington R.G."/>
            <person name="Eustaquio A.S."/>
        </authorList>
    </citation>
    <scope>NUCLEOTIDE SEQUENCE [LARGE SCALE GENOMIC DNA]</scope>
    <source>
        <strain evidence="1 2">RL18-126-BIB-B</strain>
    </source>
</reference>
<protein>
    <submittedName>
        <fullName evidence="1">Glycosyltransferase family 4 protein</fullName>
    </submittedName>
</protein>
<name>A0ACC7NDQ0_9BURK</name>
<gene>
    <name evidence="1" type="ORF">PQR01_19310</name>
</gene>
<sequence>MWSDETLSQRSSLNRAVRVLHVGPGWGQRGGIASMMGELENLQPRFRRANLVLSFFETHGFQSVRNLLGFALLDLPRFIRVLMRDVDIVHLHVSVRGSFYRKFVLSLLAKLTGRKTIFHLHAGNFDRFESRAGKLTRLSISRFVQGADATVAVSSAIGEELIRLGADPAQLYVIGNTAGSAEFVADAGLPRLKNDDGGYLAFAGRLVEGKGIGDLLKALALLRAAGCDVSLRLAGDGDVHHWQRMACDFQVDDLVTFVGWLDGDAKLEFYRNARAFCMPSHYESFGISTLEAMFSGVPVIGTRLGGFLDLVEEGVTGYLVEPSSPQALAARIRRLMEDPELAGRMGKAGLARARQCYSTETLSNLYVRCYRDLVEH</sequence>
<accession>A0ACC7NDQ0</accession>
<organism evidence="1 2">
    <name type="scientific">Paraburkholderia rhynchosiae</name>
    <dbReference type="NCBI Taxonomy" id="487049"/>
    <lineage>
        <taxon>Bacteria</taxon>
        <taxon>Pseudomonadati</taxon>
        <taxon>Pseudomonadota</taxon>
        <taxon>Betaproteobacteria</taxon>
        <taxon>Burkholderiales</taxon>
        <taxon>Burkholderiaceae</taxon>
        <taxon>Paraburkholderia</taxon>
    </lineage>
</organism>
<comment type="caution">
    <text evidence="1">The sequence shown here is derived from an EMBL/GenBank/DDBJ whole genome shotgun (WGS) entry which is preliminary data.</text>
</comment>